<dbReference type="InterPro" id="IPR029787">
    <property type="entry name" value="Nucleotide_cyclase"/>
</dbReference>
<dbReference type="CDD" id="cd01949">
    <property type="entry name" value="GGDEF"/>
    <property type="match status" value="1"/>
</dbReference>
<evidence type="ECO:0000313" key="4">
    <source>
        <dbReference type="EMBL" id="MET4581304.1"/>
    </source>
</evidence>
<keyword evidence="4" id="KW-0808">Transferase</keyword>
<dbReference type="SMART" id="SM00267">
    <property type="entry name" value="GGDEF"/>
    <property type="match status" value="1"/>
</dbReference>
<dbReference type="Gene3D" id="3.30.70.270">
    <property type="match status" value="1"/>
</dbReference>
<feature type="transmembrane region" description="Helical" evidence="2">
    <location>
        <begin position="118"/>
        <end position="140"/>
    </location>
</feature>
<accession>A0ABV2QJS3</accession>
<dbReference type="InterPro" id="IPR000160">
    <property type="entry name" value="GGDEF_dom"/>
</dbReference>
<name>A0ABV2QJS3_9MICO</name>
<sequence length="382" mass="40952">MSLDTLTLLYASGLVVTAAGASFVISSILRRDDRVARLWGLGFISGMLATIAYAVWGYSPDLWWATGVGNSALTFAVGAMWAGCRVYNGLRSWLWLVGIVAAVVLFAVVVRGPDGGGWAGAAEMFVAIAVLAAAAAITTLQGALRPRINARILTVVFTAVSAFYLARAVAFLGFGESSDEFLVYFGTVNTTLLNIGFLTLASISFSVLQSERSPDQRREKSSDRDSMAGVSSHRVFEQQAGDWLRRAHRSDEALTLAVFDVENLDQMNVALGSEFGDRAIQTVGWVTRDNVPTTSLVGRLSPRRFAVLTPTPSVGRDRAIAERVMTALAENPIDEIEGVRAIANFGVASTGDSGYDYADLIRAAVARVRDDLDTGEPRARVG</sequence>
<dbReference type="InterPro" id="IPR043128">
    <property type="entry name" value="Rev_trsase/Diguanyl_cyclase"/>
</dbReference>
<feature type="transmembrane region" description="Helical" evidence="2">
    <location>
        <begin position="6"/>
        <end position="26"/>
    </location>
</feature>
<dbReference type="RefSeq" id="WP_354023484.1">
    <property type="nucleotide sequence ID" value="NZ_JBEPSJ010000001.1"/>
</dbReference>
<reference evidence="4 5" key="1">
    <citation type="submission" date="2024-06" db="EMBL/GenBank/DDBJ databases">
        <title>Sorghum-associated microbial communities from plants grown in Nebraska, USA.</title>
        <authorList>
            <person name="Schachtman D."/>
        </authorList>
    </citation>
    <scope>NUCLEOTIDE SEQUENCE [LARGE SCALE GENOMIC DNA]</scope>
    <source>
        <strain evidence="4 5">2857</strain>
    </source>
</reference>
<keyword evidence="4" id="KW-0548">Nucleotidyltransferase</keyword>
<comment type="caution">
    <text evidence="4">The sequence shown here is derived from an EMBL/GenBank/DDBJ whole genome shotgun (WGS) entry which is preliminary data.</text>
</comment>
<organism evidence="4 5">
    <name type="scientific">Conyzicola nivalis</name>
    <dbReference type="NCBI Taxonomy" id="1477021"/>
    <lineage>
        <taxon>Bacteria</taxon>
        <taxon>Bacillati</taxon>
        <taxon>Actinomycetota</taxon>
        <taxon>Actinomycetes</taxon>
        <taxon>Micrococcales</taxon>
        <taxon>Microbacteriaceae</taxon>
        <taxon>Conyzicola</taxon>
    </lineage>
</organism>
<feature type="domain" description="GGDEF" evidence="3">
    <location>
        <begin position="252"/>
        <end position="382"/>
    </location>
</feature>
<keyword evidence="2" id="KW-0472">Membrane</keyword>
<dbReference type="PANTHER" id="PTHR45138:SF9">
    <property type="entry name" value="DIGUANYLATE CYCLASE DGCM-RELATED"/>
    <property type="match status" value="1"/>
</dbReference>
<dbReference type="Proteomes" id="UP001549257">
    <property type="component" value="Unassembled WGS sequence"/>
</dbReference>
<dbReference type="PANTHER" id="PTHR45138">
    <property type="entry name" value="REGULATORY COMPONENTS OF SENSORY TRANSDUCTION SYSTEM"/>
    <property type="match status" value="1"/>
</dbReference>
<dbReference type="EC" id="2.7.7.65" evidence="4"/>
<dbReference type="GO" id="GO:0052621">
    <property type="term" value="F:diguanylate cyclase activity"/>
    <property type="evidence" value="ECO:0007669"/>
    <property type="project" value="UniProtKB-EC"/>
</dbReference>
<feature type="transmembrane region" description="Helical" evidence="2">
    <location>
        <begin position="93"/>
        <end position="112"/>
    </location>
</feature>
<dbReference type="NCBIfam" id="TIGR00254">
    <property type="entry name" value="GGDEF"/>
    <property type="match status" value="1"/>
</dbReference>
<evidence type="ECO:0000256" key="2">
    <source>
        <dbReference type="SAM" id="Phobius"/>
    </source>
</evidence>
<keyword evidence="2" id="KW-0812">Transmembrane</keyword>
<feature type="transmembrane region" description="Helical" evidence="2">
    <location>
        <begin position="152"/>
        <end position="175"/>
    </location>
</feature>
<feature type="compositionally biased region" description="Basic and acidic residues" evidence="1">
    <location>
        <begin position="214"/>
        <end position="226"/>
    </location>
</feature>
<evidence type="ECO:0000256" key="1">
    <source>
        <dbReference type="SAM" id="MobiDB-lite"/>
    </source>
</evidence>
<keyword evidence="2" id="KW-1133">Transmembrane helix</keyword>
<feature type="region of interest" description="Disordered" evidence="1">
    <location>
        <begin position="214"/>
        <end position="234"/>
    </location>
</feature>
<feature type="transmembrane region" description="Helical" evidence="2">
    <location>
        <begin position="181"/>
        <end position="208"/>
    </location>
</feature>
<feature type="transmembrane region" description="Helical" evidence="2">
    <location>
        <begin position="62"/>
        <end position="81"/>
    </location>
</feature>
<dbReference type="SUPFAM" id="SSF55073">
    <property type="entry name" value="Nucleotide cyclase"/>
    <property type="match status" value="1"/>
</dbReference>
<dbReference type="Pfam" id="PF00990">
    <property type="entry name" value="GGDEF"/>
    <property type="match status" value="1"/>
</dbReference>
<evidence type="ECO:0000259" key="3">
    <source>
        <dbReference type="PROSITE" id="PS50887"/>
    </source>
</evidence>
<dbReference type="EMBL" id="JBEPSJ010000001">
    <property type="protein sequence ID" value="MET4581304.1"/>
    <property type="molecule type" value="Genomic_DNA"/>
</dbReference>
<gene>
    <name evidence="4" type="ORF">ABIE21_000794</name>
</gene>
<evidence type="ECO:0000313" key="5">
    <source>
        <dbReference type="Proteomes" id="UP001549257"/>
    </source>
</evidence>
<protein>
    <submittedName>
        <fullName evidence="4">Diguanylate cyclase (GGDEF)-like protein</fullName>
        <ecNumber evidence="4">2.7.7.65</ecNumber>
    </submittedName>
</protein>
<dbReference type="PROSITE" id="PS50887">
    <property type="entry name" value="GGDEF"/>
    <property type="match status" value="1"/>
</dbReference>
<proteinExistence type="predicted"/>
<feature type="transmembrane region" description="Helical" evidence="2">
    <location>
        <begin position="38"/>
        <end position="56"/>
    </location>
</feature>
<dbReference type="InterPro" id="IPR050469">
    <property type="entry name" value="Diguanylate_Cyclase"/>
</dbReference>
<keyword evidence="5" id="KW-1185">Reference proteome</keyword>